<organism evidence="2 3">
    <name type="scientific">candidate division WOR-3 bacterium JGI_Cruoil_03_44_89</name>
    <dbReference type="NCBI Taxonomy" id="1973748"/>
    <lineage>
        <taxon>Bacteria</taxon>
        <taxon>Bacteria division WOR-3</taxon>
    </lineage>
</organism>
<dbReference type="InterPro" id="IPR022496">
    <property type="entry name" value="T6A_TsaB"/>
</dbReference>
<dbReference type="CDD" id="cd24032">
    <property type="entry name" value="ASKHA_NBD_TsaB"/>
    <property type="match status" value="1"/>
</dbReference>
<dbReference type="AlphaFoldDB" id="A0A235BX19"/>
<comment type="caution">
    <text evidence="2">The sequence shown here is derived from an EMBL/GenBank/DDBJ whole genome shotgun (WGS) entry which is preliminary data.</text>
</comment>
<dbReference type="PANTHER" id="PTHR11735">
    <property type="entry name" value="TRNA N6-ADENOSINE THREONYLCARBAMOYLTRANSFERASE"/>
    <property type="match status" value="1"/>
</dbReference>
<dbReference type="PANTHER" id="PTHR11735:SF11">
    <property type="entry name" value="TRNA THREONYLCARBAMOYLADENOSINE BIOSYNTHESIS PROTEIN TSAB"/>
    <property type="match status" value="1"/>
</dbReference>
<accession>A0A235BX19</accession>
<keyword evidence="2" id="KW-0808">Transferase</keyword>
<dbReference type="EMBL" id="NOZQ01000052">
    <property type="protein sequence ID" value="OYD16746.1"/>
    <property type="molecule type" value="Genomic_DNA"/>
</dbReference>
<dbReference type="NCBIfam" id="TIGR03725">
    <property type="entry name" value="T6A_YeaZ"/>
    <property type="match status" value="1"/>
</dbReference>
<proteinExistence type="predicted"/>
<protein>
    <submittedName>
        <fullName evidence="2">tRNA (Adenosine(37)-N6)-threonylcarbamoyltransferase complex dimerization subunit type 1 TsaB</fullName>
    </submittedName>
</protein>
<dbReference type="InterPro" id="IPR043129">
    <property type="entry name" value="ATPase_NBD"/>
</dbReference>
<dbReference type="Pfam" id="PF00814">
    <property type="entry name" value="TsaD"/>
    <property type="match status" value="1"/>
</dbReference>
<evidence type="ECO:0000259" key="1">
    <source>
        <dbReference type="Pfam" id="PF00814"/>
    </source>
</evidence>
<evidence type="ECO:0000313" key="3">
    <source>
        <dbReference type="Proteomes" id="UP000215215"/>
    </source>
</evidence>
<dbReference type="GO" id="GO:0005829">
    <property type="term" value="C:cytosol"/>
    <property type="evidence" value="ECO:0007669"/>
    <property type="project" value="TreeGrafter"/>
</dbReference>
<dbReference type="Proteomes" id="UP000215215">
    <property type="component" value="Unassembled WGS sequence"/>
</dbReference>
<sequence>MMVCLGIDTSTFAIGLGIVRDNQTIYDGYCNTGVPSSDRIHTLIHTALKESGLSLNDVNLFACSIGPGSFTGLRVGIATVEGLSFSLSRPVYGIPTLDALVSGFLNLCEQVVPMIDAKGGDVYTAVYRGGKQVVPVGAVEPYGFINMIEGDALFLGDAVEVYRDVILQKFGGRARFLSPNVDSPRGSDVAHLGVLSYREGKAPDKAIEPIYIHPPRIRKKFKDES</sequence>
<dbReference type="InterPro" id="IPR000905">
    <property type="entry name" value="Gcp-like_dom"/>
</dbReference>
<name>A0A235BX19_UNCW3</name>
<feature type="domain" description="Gcp-like" evidence="1">
    <location>
        <begin position="37"/>
        <end position="133"/>
    </location>
</feature>
<dbReference type="GO" id="GO:0016740">
    <property type="term" value="F:transferase activity"/>
    <property type="evidence" value="ECO:0007669"/>
    <property type="project" value="UniProtKB-KW"/>
</dbReference>
<reference evidence="2 3" key="1">
    <citation type="submission" date="2017-07" db="EMBL/GenBank/DDBJ databases">
        <title>Recovery of genomes from metagenomes via a dereplication, aggregation, and scoring strategy.</title>
        <authorList>
            <person name="Sieber C.M."/>
            <person name="Probst A.J."/>
            <person name="Sharrar A."/>
            <person name="Thomas B.C."/>
            <person name="Hess M."/>
            <person name="Tringe S.G."/>
            <person name="Banfield J.F."/>
        </authorList>
    </citation>
    <scope>NUCLEOTIDE SEQUENCE [LARGE SCALE GENOMIC DNA]</scope>
    <source>
        <strain evidence="2">JGI_Cruoil_03_44_89</strain>
    </source>
</reference>
<dbReference type="GO" id="GO:0002949">
    <property type="term" value="P:tRNA threonylcarbamoyladenosine modification"/>
    <property type="evidence" value="ECO:0007669"/>
    <property type="project" value="InterPro"/>
</dbReference>
<gene>
    <name evidence="2" type="primary">tsaB</name>
    <name evidence="2" type="ORF">CH333_02750</name>
</gene>
<evidence type="ECO:0000313" key="2">
    <source>
        <dbReference type="EMBL" id="OYD16746.1"/>
    </source>
</evidence>
<dbReference type="SUPFAM" id="SSF53067">
    <property type="entry name" value="Actin-like ATPase domain"/>
    <property type="match status" value="2"/>
</dbReference>
<dbReference type="Gene3D" id="3.30.420.40">
    <property type="match status" value="2"/>
</dbReference>